<dbReference type="AlphaFoldDB" id="A0A368HLV8"/>
<name>A0A368HLV8_9GAMM</name>
<reference evidence="1 2" key="1">
    <citation type="submission" date="2018-02" db="EMBL/GenBank/DDBJ databases">
        <title>Insights into the biology of acidophilic members of the Acidiferrobacteraceae family derived from comparative genomic analyses.</title>
        <authorList>
            <person name="Issotta F."/>
            <person name="Thyssen C."/>
            <person name="Mena C."/>
            <person name="Moya A."/>
            <person name="Bellenberg S."/>
            <person name="Sproer C."/>
            <person name="Covarrubias P.C."/>
            <person name="Sand W."/>
            <person name="Quatrini R."/>
            <person name="Vera M."/>
        </authorList>
    </citation>
    <scope>NUCLEOTIDE SEQUENCE [LARGE SCALE GENOMIC DNA]</scope>
    <source>
        <strain evidence="2">m-1</strain>
    </source>
</reference>
<accession>A0A368HLV8</accession>
<evidence type="ECO:0000313" key="1">
    <source>
        <dbReference type="EMBL" id="RCN59117.1"/>
    </source>
</evidence>
<gene>
    <name evidence="1" type="ORF">C4900_05170</name>
</gene>
<organism evidence="1 2">
    <name type="scientific">Acidiferrobacter thiooxydans</name>
    <dbReference type="NCBI Taxonomy" id="163359"/>
    <lineage>
        <taxon>Bacteria</taxon>
        <taxon>Pseudomonadati</taxon>
        <taxon>Pseudomonadota</taxon>
        <taxon>Gammaproteobacteria</taxon>
        <taxon>Acidiferrobacterales</taxon>
        <taxon>Acidiferrobacteraceae</taxon>
        <taxon>Acidiferrobacter</taxon>
    </lineage>
</organism>
<dbReference type="OrthoDB" id="509512at2"/>
<comment type="caution">
    <text evidence="1">The sequence shown here is derived from an EMBL/GenBank/DDBJ whole genome shotgun (WGS) entry which is preliminary data.</text>
</comment>
<evidence type="ECO:0008006" key="3">
    <source>
        <dbReference type="Google" id="ProtNLM"/>
    </source>
</evidence>
<evidence type="ECO:0000313" key="2">
    <source>
        <dbReference type="Proteomes" id="UP000253250"/>
    </source>
</evidence>
<dbReference type="RefSeq" id="WP_114282509.1">
    <property type="nucleotide sequence ID" value="NZ_PSYR01000001.1"/>
</dbReference>
<sequence length="378" mass="41850">MTGKRHHYVPRFLQAGFNSRPGERARRAWLYRKGGATPLEVTLKHISVEVSFYRYQASGVDISADEAITRAEGQRLAPLVQKLRTGNPTSILDPAALAELFAHIYARTKALWEIGRLQAPLMFERLATFTRDPQAIQSVLPRLLETQRPIVTRLLASRYPDRDVGELLSEWGEQIQGVASEKLSADIGRISDALLGWALRALQVSKVQSMQELSKNPALAKRFHGCTFRLLEFDGARLVQGDTPVVFYRVGGFTPMLAKDESFDYAFLPVTPMRVVVACVRDIPHSWEELRDASIACSHEHFIAAARYPELATLATTIGHSFPAVTDADIEKLFAEAVALTSAADWLGTDAGAMVERLAHECLWPPQDGGPSSSGEEK</sequence>
<proteinExistence type="predicted"/>
<dbReference type="EMBL" id="PSYR01000001">
    <property type="protein sequence ID" value="RCN59117.1"/>
    <property type="molecule type" value="Genomic_DNA"/>
</dbReference>
<dbReference type="Proteomes" id="UP000253250">
    <property type="component" value="Unassembled WGS sequence"/>
</dbReference>
<keyword evidence="2" id="KW-1185">Reference proteome</keyword>
<protein>
    <recommendedName>
        <fullName evidence="3">DUF4238 domain-containing protein</fullName>
    </recommendedName>
</protein>